<dbReference type="Proteomes" id="UP000298416">
    <property type="component" value="Unassembled WGS sequence"/>
</dbReference>
<proteinExistence type="predicted"/>
<accession>A0A8X8YTM4</accession>
<dbReference type="InterPro" id="IPR038928">
    <property type="entry name" value="LAZY1"/>
</dbReference>
<keyword evidence="1" id="KW-1133">Transmembrane helix</keyword>
<dbReference type="GO" id="GO:2000012">
    <property type="term" value="P:regulation of auxin polar transport"/>
    <property type="evidence" value="ECO:0007669"/>
    <property type="project" value="InterPro"/>
</dbReference>
<evidence type="ECO:0008006" key="4">
    <source>
        <dbReference type="Google" id="ProtNLM"/>
    </source>
</evidence>
<organism evidence="2">
    <name type="scientific">Salvia splendens</name>
    <name type="common">Scarlet sage</name>
    <dbReference type="NCBI Taxonomy" id="180675"/>
    <lineage>
        <taxon>Eukaryota</taxon>
        <taxon>Viridiplantae</taxon>
        <taxon>Streptophyta</taxon>
        <taxon>Embryophyta</taxon>
        <taxon>Tracheophyta</taxon>
        <taxon>Spermatophyta</taxon>
        <taxon>Magnoliopsida</taxon>
        <taxon>eudicotyledons</taxon>
        <taxon>Gunneridae</taxon>
        <taxon>Pentapetalae</taxon>
        <taxon>asterids</taxon>
        <taxon>lamiids</taxon>
        <taxon>Lamiales</taxon>
        <taxon>Lamiaceae</taxon>
        <taxon>Nepetoideae</taxon>
        <taxon>Mentheae</taxon>
        <taxon>Salviinae</taxon>
        <taxon>Salvia</taxon>
        <taxon>Salvia subgen. Calosphace</taxon>
        <taxon>core Calosphace</taxon>
    </lineage>
</organism>
<comment type="caution">
    <text evidence="2">The sequence shown here is derived from an EMBL/GenBank/DDBJ whole genome shotgun (WGS) entry which is preliminary data.</text>
</comment>
<evidence type="ECO:0000313" key="2">
    <source>
        <dbReference type="EMBL" id="KAG6438411.1"/>
    </source>
</evidence>
<protein>
    <recommendedName>
        <fullName evidence="4">Protein LAZY 1</fullName>
    </recommendedName>
</protein>
<name>A0A8X8YTM4_SALSN</name>
<evidence type="ECO:0000256" key="1">
    <source>
        <dbReference type="SAM" id="Phobius"/>
    </source>
</evidence>
<keyword evidence="1" id="KW-0812">Transmembrane</keyword>
<gene>
    <name evidence="2" type="ORF">SASPL_103353</name>
</gene>
<dbReference type="AlphaFoldDB" id="A0A8X8YTM4"/>
<sequence>MSPTLRNHIMLMENIASTCGFIYLISTAFSVLSYFSEITISDPAFTGKLNMTFLGWMHRKLMHNSMEPMKNSKIGNPCACFSVQTLFDEQNYYEESTKNLSHSKTNFHKSSNWFGYDDVEQISQEELLEPFEFLAIGTFGTELHGTDPPTPTLPMPSEDLTDHQTEITENDIQLINYELEKFLEAEDKELANETSGRSSYASIITLSNKPIEGEDSDCQTYFIDFPLQNYLLANSTEAAETNNEARKEKTSLEDLFKRNMIAHDDQAREFKGGKQHLRKRNVTCFIKKVVKKFHSCSTAISKDEATVPISMEKKLSKVLKMLQRKVHPEQMADKHIPYKDYGNKVVGPAARKKRESTKKLCSDDICNGSSTTNGGHWIKTDSDYVVLEL</sequence>
<reference evidence="2" key="1">
    <citation type="submission" date="2018-01" db="EMBL/GenBank/DDBJ databases">
        <authorList>
            <person name="Mao J.F."/>
        </authorList>
    </citation>
    <scope>NUCLEOTIDE SEQUENCE</scope>
    <source>
        <strain evidence="2">Huo1</strain>
        <tissue evidence="2">Leaf</tissue>
    </source>
</reference>
<keyword evidence="3" id="KW-1185">Reference proteome</keyword>
<dbReference type="EMBL" id="PNBA02000001">
    <property type="protein sequence ID" value="KAG6438411.1"/>
    <property type="molecule type" value="Genomic_DNA"/>
</dbReference>
<evidence type="ECO:0000313" key="3">
    <source>
        <dbReference type="Proteomes" id="UP000298416"/>
    </source>
</evidence>
<dbReference type="PANTHER" id="PTHR34959:SF3">
    <property type="entry name" value="PROTEIN LAZY 1"/>
    <property type="match status" value="1"/>
</dbReference>
<dbReference type="GO" id="GO:0009630">
    <property type="term" value="P:gravitropism"/>
    <property type="evidence" value="ECO:0007669"/>
    <property type="project" value="InterPro"/>
</dbReference>
<reference evidence="2" key="2">
    <citation type="submission" date="2020-08" db="EMBL/GenBank/DDBJ databases">
        <title>Plant Genome Project.</title>
        <authorList>
            <person name="Zhang R.-G."/>
        </authorList>
    </citation>
    <scope>NUCLEOTIDE SEQUENCE</scope>
    <source>
        <strain evidence="2">Huo1</strain>
        <tissue evidence="2">Leaf</tissue>
    </source>
</reference>
<keyword evidence="1" id="KW-0472">Membrane</keyword>
<dbReference type="PANTHER" id="PTHR34959">
    <property type="entry name" value="PROTEIN LAZY 1"/>
    <property type="match status" value="1"/>
</dbReference>
<feature type="transmembrane region" description="Helical" evidence="1">
    <location>
        <begin position="12"/>
        <end position="35"/>
    </location>
</feature>